<sequence length="992" mass="109815">MPALAGLATRMETMRHGDRYLAGLWEKTLLFDLLWFVEPTPVPGKLRNPQFPSWNWASVNSQVMWSENVDSTFTSVRVEEVRFVATGPSHLGDFSEATVTIQAPLIDASLLVFNCRHAPGDVSHDDLTLEQLYLHDYKVDCLPYDSSPARSKPDPSGFIVPIGVSTTNHVCVAVHVQLRPGSSEPDFEKPGAAARHEAIFPLLYLVHFNDMSSQQGLANGRPIAGTKSKPSKTLKPWIHKRLELWKDVLNTFLRAIGLRIISFLLKLNADEKPKVLIKNSRWIALARCAVHVVPALLTIGLSALNFVGFFVGGELHGAQNDDESKLGALQVATKVQELLIVASLSTVIFHALRSEIIFGPGLPLGLLVSGFSFSSISTKARRYGLIALLLVGSLLALVAAPATAVLMIPRVKDWEVGGGVHWLIGNDEYLWPTNLTASYYQDINCTEGADPFVNPRCPSTGFKTLFSHFENLWRLHGDHFNNDLRDPFIRKALYSKPALHRDADTWAFTTHHATAVLLDAVRGLHLKALVYLYNFHPLLNPWPQYLILASRQRYEVETMAPAARVLCNPHSIMDLEGGNITVGFPHFDLISSYIKTNSTIDGGPFPALIISNVTRHITRHLADRGILNKESDPLNNSIFTDTRSIIAAPVDLWPSTNSSLGIVVLLKDFWNPAEGLNLNVLACSIDARWAKSKAVISSVWGVWMPHEYYTGRVVNLVETELELQARIASLPYDPPKNETLRPIRMSTNWYDMLSPTIPDQLPADVSQLPFIGSKMTTLEALLKIQYPINFSQRQSFEMVIASAIVEGLSRCGLATNDRKIDIAYGVEGETLARQLVQAGRPKEPFQKLNVSGRLKPMKVKAIFRGYVMTCEGWFDWLSNIALLIYAAIALTHSVFVIWKGQTSNAWDSVLELLVLCQRSNPPAAPILSNTSVGVESFQTVKTLVWVDFVEDGSNTSTANRVARGDLQLKVGDNLSSRDSSMKPVAGVSYGTV</sequence>
<keyword evidence="1" id="KW-0472">Membrane</keyword>
<evidence type="ECO:0000256" key="1">
    <source>
        <dbReference type="SAM" id="Phobius"/>
    </source>
</evidence>
<feature type="transmembrane region" description="Helical" evidence="1">
    <location>
        <begin position="288"/>
        <end position="311"/>
    </location>
</feature>
<name>A0A395MLZ0_9HYPO</name>
<keyword evidence="3" id="KW-1185">Reference proteome</keyword>
<dbReference type="EMBL" id="PXXK01000193">
    <property type="protein sequence ID" value="RFN48830.1"/>
    <property type="molecule type" value="Genomic_DNA"/>
</dbReference>
<gene>
    <name evidence="2" type="ORF">FIE12Z_6885</name>
</gene>
<feature type="transmembrane region" description="Helical" evidence="1">
    <location>
        <begin position="876"/>
        <end position="898"/>
    </location>
</feature>
<comment type="caution">
    <text evidence="2">The sequence shown here is derived from an EMBL/GenBank/DDBJ whole genome shotgun (WGS) entry which is preliminary data.</text>
</comment>
<keyword evidence="1" id="KW-1133">Transmembrane helix</keyword>
<dbReference type="Proteomes" id="UP000265631">
    <property type="component" value="Unassembled WGS sequence"/>
</dbReference>
<feature type="transmembrane region" description="Helical" evidence="1">
    <location>
        <begin position="356"/>
        <end position="373"/>
    </location>
</feature>
<evidence type="ECO:0000313" key="3">
    <source>
        <dbReference type="Proteomes" id="UP000265631"/>
    </source>
</evidence>
<proteinExistence type="predicted"/>
<accession>A0A395MLZ0</accession>
<dbReference type="AlphaFoldDB" id="A0A395MLZ0"/>
<protein>
    <submittedName>
        <fullName evidence="2">Uncharacterized protein</fullName>
    </submittedName>
</protein>
<keyword evidence="1" id="KW-0812">Transmembrane</keyword>
<feature type="transmembrane region" description="Helical" evidence="1">
    <location>
        <begin position="385"/>
        <end position="408"/>
    </location>
</feature>
<organism evidence="2 3">
    <name type="scientific">Fusarium flagelliforme</name>
    <dbReference type="NCBI Taxonomy" id="2675880"/>
    <lineage>
        <taxon>Eukaryota</taxon>
        <taxon>Fungi</taxon>
        <taxon>Dikarya</taxon>
        <taxon>Ascomycota</taxon>
        <taxon>Pezizomycotina</taxon>
        <taxon>Sordariomycetes</taxon>
        <taxon>Hypocreomycetidae</taxon>
        <taxon>Hypocreales</taxon>
        <taxon>Nectriaceae</taxon>
        <taxon>Fusarium</taxon>
        <taxon>Fusarium incarnatum-equiseti species complex</taxon>
    </lineage>
</organism>
<reference evidence="2 3" key="1">
    <citation type="journal article" date="2018" name="PLoS Pathog.">
        <title>Evolution of structural diversity of trichothecenes, a family of toxins produced by plant pathogenic and entomopathogenic fungi.</title>
        <authorList>
            <person name="Proctor R.H."/>
            <person name="McCormick S.P."/>
            <person name="Kim H.S."/>
            <person name="Cardoza R.E."/>
            <person name="Stanley A.M."/>
            <person name="Lindo L."/>
            <person name="Kelly A."/>
            <person name="Brown D.W."/>
            <person name="Lee T."/>
            <person name="Vaughan M.M."/>
            <person name="Alexander N.J."/>
            <person name="Busman M."/>
            <person name="Gutierrez S."/>
        </authorList>
    </citation>
    <scope>NUCLEOTIDE SEQUENCE [LARGE SCALE GENOMIC DNA]</scope>
    <source>
        <strain evidence="2 3">NRRL 13405</strain>
    </source>
</reference>
<evidence type="ECO:0000313" key="2">
    <source>
        <dbReference type="EMBL" id="RFN48830.1"/>
    </source>
</evidence>